<dbReference type="Proteomes" id="UP000053732">
    <property type="component" value="Unassembled WGS sequence"/>
</dbReference>
<protein>
    <submittedName>
        <fullName evidence="3">Short-chain dehydrogenase/reductase SDR</fullName>
    </submittedName>
</protein>
<gene>
    <name evidence="3" type="ORF">PCAMFM013_S035g000043</name>
</gene>
<dbReference type="AlphaFoldDB" id="A0A0G4PTA5"/>
<accession>A0A0G4PTA5</accession>
<evidence type="ECO:0000256" key="2">
    <source>
        <dbReference type="ARBA" id="ARBA00023002"/>
    </source>
</evidence>
<name>A0A0G4PTA5_PENC3</name>
<evidence type="ECO:0000313" key="3">
    <source>
        <dbReference type="EMBL" id="CRL29348.1"/>
    </source>
</evidence>
<reference evidence="3 4" key="1">
    <citation type="journal article" date="2014" name="Nat. Commun.">
        <title>Multiple recent horizontal transfers of a large genomic region in cheese making fungi.</title>
        <authorList>
            <person name="Cheeseman K."/>
            <person name="Ropars J."/>
            <person name="Renault P."/>
            <person name="Dupont J."/>
            <person name="Gouzy J."/>
            <person name="Branca A."/>
            <person name="Abraham A.L."/>
            <person name="Ceppi M."/>
            <person name="Conseiller E."/>
            <person name="Debuchy R."/>
            <person name="Malagnac F."/>
            <person name="Goarin A."/>
            <person name="Silar P."/>
            <person name="Lacoste S."/>
            <person name="Sallet E."/>
            <person name="Bensimon A."/>
            <person name="Giraud T."/>
            <person name="Brygoo Y."/>
        </authorList>
    </citation>
    <scope>NUCLEOTIDE SEQUENCE [LARGE SCALE GENOMIC DNA]</scope>
    <source>
        <strain evidence="4">FM 013</strain>
    </source>
</reference>
<dbReference type="InterPro" id="IPR036291">
    <property type="entry name" value="NAD(P)-bd_dom_sf"/>
</dbReference>
<dbReference type="Pfam" id="PF00106">
    <property type="entry name" value="adh_short"/>
    <property type="match status" value="1"/>
</dbReference>
<evidence type="ECO:0000313" key="4">
    <source>
        <dbReference type="Proteomes" id="UP000053732"/>
    </source>
</evidence>
<dbReference type="InterPro" id="IPR013083">
    <property type="entry name" value="Znf_RING/FYVE/PHD"/>
</dbReference>
<keyword evidence="4" id="KW-1185">Reference proteome</keyword>
<dbReference type="STRING" id="1429867.A0A0G4PTA5"/>
<dbReference type="PANTHER" id="PTHR43180">
    <property type="entry name" value="3-OXOACYL-(ACYL-CARRIER-PROTEIN) REDUCTASE (AFU_ORTHOLOGUE AFUA_6G11210)"/>
    <property type="match status" value="1"/>
</dbReference>
<dbReference type="CDD" id="cd15517">
    <property type="entry name" value="PHD_TCF19_like"/>
    <property type="match status" value="1"/>
</dbReference>
<proteinExistence type="inferred from homology"/>
<dbReference type="InterPro" id="IPR011011">
    <property type="entry name" value="Znf_FYVE_PHD"/>
</dbReference>
<keyword evidence="2" id="KW-0560">Oxidoreductase</keyword>
<dbReference type="PRINTS" id="PR00081">
    <property type="entry name" value="GDHRDH"/>
</dbReference>
<dbReference type="SUPFAM" id="SSF51735">
    <property type="entry name" value="NAD(P)-binding Rossmann-fold domains"/>
    <property type="match status" value="1"/>
</dbReference>
<dbReference type="Gene3D" id="3.30.40.10">
    <property type="entry name" value="Zinc/RING finger domain, C3HC4 (zinc finger)"/>
    <property type="match status" value="1"/>
</dbReference>
<dbReference type="Gene3D" id="3.40.50.720">
    <property type="entry name" value="NAD(P)-binding Rossmann-like Domain"/>
    <property type="match status" value="1"/>
</dbReference>
<comment type="similarity">
    <text evidence="1">Belongs to the short-chain dehydrogenases/reductases (SDR) family.</text>
</comment>
<evidence type="ECO:0000256" key="1">
    <source>
        <dbReference type="ARBA" id="ARBA00006484"/>
    </source>
</evidence>
<sequence>MAEVKVDQTLFSQSAGKTVLITGAARGIGAATAILFNSHGANVVLADLPQLRNSAEEVIKTQMKFSNRAIFVSTDIVNWAELTSCFEQAITTFGKVDIVIANAGIMESESVLDIDKVDANGRLLESLEAGRVIDVNLKGTLNTLRLGLHYTRSSASTTTDPRPTKSILLVASTSSYFGGTGVAAYIASKHGVLGLLRASQDVARSHGVRVNAVAPFLTPTHITAGFAHKWDEAGLEKNTPDRVAEAIAVMALDEEREGNCVLVAGKYLRELEEPRARLLPSWLGADLKEFMGQAMQFFVSIGGGLWNLHVDGKWYRWFHPPRGQSSSPDSPTTLKTILEILSGSDKFEWETVSFPTPLHFQLDYIYTIDEDAGHFTVTQWKGMDGALYPRVRRATLASIRETPLSTIETLLDDVVGVSGPNNYSPSGLNDETDVQHLLKSFQIKPTIPAHLNELQFQLFTDFVFTWRFYFDDTSTWGSSFPMFAALAIGLLRIAAWDFEVRNMDTEELPTTFSSLPQWKAPADDIFWFHKYLIVCCNTDQIGTTLATKAKDFVSRSKGHASIVQGIAISIRHIALFEICDGDILHSPPIALVTNTSAMSCSPGFKILVYIFTSDRWEGLSGKSGESWGVTVPTELFDMILKACAPRDLVSMAQASFLVEKWYYSSIAQICGISLQIFALSIPCCSKRNTPDELGVYCSVCYAWSHMECAELSNVPSDTDKYICSDCQENRPSIALETGGIHQDYREKRVRKSCSVVHAGRTTDFLLRVSKPSSRRPELWLIRNLGPPPARNVDYTIFFSGVFSGLGYGFDE</sequence>
<dbReference type="GO" id="GO:0016491">
    <property type="term" value="F:oxidoreductase activity"/>
    <property type="evidence" value="ECO:0007669"/>
    <property type="project" value="UniProtKB-KW"/>
</dbReference>
<dbReference type="EMBL" id="HG793168">
    <property type="protein sequence ID" value="CRL29348.1"/>
    <property type="molecule type" value="Genomic_DNA"/>
</dbReference>
<organism evidence="3 4">
    <name type="scientific">Penicillium camemberti (strain FM 013)</name>
    <dbReference type="NCBI Taxonomy" id="1429867"/>
    <lineage>
        <taxon>Eukaryota</taxon>
        <taxon>Fungi</taxon>
        <taxon>Dikarya</taxon>
        <taxon>Ascomycota</taxon>
        <taxon>Pezizomycotina</taxon>
        <taxon>Eurotiomycetes</taxon>
        <taxon>Eurotiomycetidae</taxon>
        <taxon>Eurotiales</taxon>
        <taxon>Aspergillaceae</taxon>
        <taxon>Penicillium</taxon>
    </lineage>
</organism>
<dbReference type="PANTHER" id="PTHR43180:SF33">
    <property type="entry name" value="15-HYDROXYPROSTAGLANDIN DEHYDROGENASE [NAD(+)]-LIKE"/>
    <property type="match status" value="1"/>
</dbReference>
<dbReference type="InterPro" id="IPR002347">
    <property type="entry name" value="SDR_fam"/>
</dbReference>
<dbReference type="SUPFAM" id="SSF57903">
    <property type="entry name" value="FYVE/PHD zinc finger"/>
    <property type="match status" value="1"/>
</dbReference>